<dbReference type="Proteomes" id="UP000681967">
    <property type="component" value="Unassembled WGS sequence"/>
</dbReference>
<dbReference type="EMBL" id="CAJOBH010046759">
    <property type="protein sequence ID" value="CAF4358483.1"/>
    <property type="molecule type" value="Genomic_DNA"/>
</dbReference>
<dbReference type="EMBL" id="CAJOBJ010077869">
    <property type="protein sequence ID" value="CAF4487853.1"/>
    <property type="molecule type" value="Genomic_DNA"/>
</dbReference>
<evidence type="ECO:0000313" key="3">
    <source>
        <dbReference type="Proteomes" id="UP000681967"/>
    </source>
</evidence>
<gene>
    <name evidence="1" type="ORF">BYL167_LOCUS29792</name>
    <name evidence="2" type="ORF">GIL414_LOCUS34117</name>
</gene>
<dbReference type="Proteomes" id="UP000681720">
    <property type="component" value="Unassembled WGS sequence"/>
</dbReference>
<accession>A0A8S2UQU3</accession>
<sequence>MCQEKSHTKKYNSQELVNHLARAHCDEVPVLGSTYVNKKSLEQHKKASAK</sequence>
<organism evidence="1 3">
    <name type="scientific">Rotaria magnacalcarata</name>
    <dbReference type="NCBI Taxonomy" id="392030"/>
    <lineage>
        <taxon>Eukaryota</taxon>
        <taxon>Metazoa</taxon>
        <taxon>Spiralia</taxon>
        <taxon>Gnathifera</taxon>
        <taxon>Rotifera</taxon>
        <taxon>Eurotatoria</taxon>
        <taxon>Bdelloidea</taxon>
        <taxon>Philodinida</taxon>
        <taxon>Philodinidae</taxon>
        <taxon>Rotaria</taxon>
    </lineage>
</organism>
<evidence type="ECO:0000313" key="2">
    <source>
        <dbReference type="EMBL" id="CAF4487853.1"/>
    </source>
</evidence>
<feature type="non-terminal residue" evidence="1">
    <location>
        <position position="1"/>
    </location>
</feature>
<dbReference type="AlphaFoldDB" id="A0A8S2UQU3"/>
<reference evidence="1" key="1">
    <citation type="submission" date="2021-02" db="EMBL/GenBank/DDBJ databases">
        <authorList>
            <person name="Nowell W R."/>
        </authorList>
    </citation>
    <scope>NUCLEOTIDE SEQUENCE</scope>
</reference>
<comment type="caution">
    <text evidence="1">The sequence shown here is derived from an EMBL/GenBank/DDBJ whole genome shotgun (WGS) entry which is preliminary data.</text>
</comment>
<proteinExistence type="predicted"/>
<evidence type="ECO:0000313" key="1">
    <source>
        <dbReference type="EMBL" id="CAF4358483.1"/>
    </source>
</evidence>
<name>A0A8S2UQU3_9BILA</name>
<protein>
    <submittedName>
        <fullName evidence="1">Uncharacterized protein</fullName>
    </submittedName>
</protein>